<reference evidence="8 9" key="1">
    <citation type="submission" date="2020-08" db="EMBL/GenBank/DDBJ databases">
        <title>Bridging the membrane lipid divide: bacteria of the FCB group superphylum have the potential to synthesize archaeal ether lipids.</title>
        <authorList>
            <person name="Villanueva L."/>
            <person name="Von Meijenfeldt F.A.B."/>
            <person name="Westbye A.B."/>
            <person name="Yadav S."/>
            <person name="Hopmans E.C."/>
            <person name="Dutilh B.E."/>
            <person name="Sinninghe Damste J.S."/>
        </authorList>
    </citation>
    <scope>NUCLEOTIDE SEQUENCE [LARGE SCALE GENOMIC DNA]</scope>
    <source>
        <strain evidence="8">NIOZ-UU81</strain>
    </source>
</reference>
<evidence type="ECO:0000313" key="8">
    <source>
        <dbReference type="EMBL" id="MBC8209358.1"/>
    </source>
</evidence>
<accession>A0A8J6N7J7</accession>
<evidence type="ECO:0000256" key="3">
    <source>
        <dbReference type="ARBA" id="ARBA00022723"/>
    </source>
</evidence>
<keyword evidence="4" id="KW-0249">Electron transport</keyword>
<dbReference type="PANTHER" id="PTHR43865:SF1">
    <property type="entry name" value="RUBRERYTHRIN-RELATED"/>
    <property type="match status" value="1"/>
</dbReference>
<dbReference type="EMBL" id="JACNLK010000094">
    <property type="protein sequence ID" value="MBC8209358.1"/>
    <property type="molecule type" value="Genomic_DNA"/>
</dbReference>
<dbReference type="CDD" id="cd01041">
    <property type="entry name" value="Rubrerythrin"/>
    <property type="match status" value="1"/>
</dbReference>
<dbReference type="SUPFAM" id="SSF47240">
    <property type="entry name" value="Ferritin-like"/>
    <property type="match status" value="1"/>
</dbReference>
<evidence type="ECO:0000259" key="6">
    <source>
        <dbReference type="PROSITE" id="PS50903"/>
    </source>
</evidence>
<organism evidence="8 9">
    <name type="scientific">Candidatus Desulfatifera sulfidica</name>
    <dbReference type="NCBI Taxonomy" id="2841691"/>
    <lineage>
        <taxon>Bacteria</taxon>
        <taxon>Pseudomonadati</taxon>
        <taxon>Thermodesulfobacteriota</taxon>
        <taxon>Desulfobulbia</taxon>
        <taxon>Desulfobulbales</taxon>
        <taxon>Desulfobulbaceae</taxon>
        <taxon>Candidatus Desulfatifera</taxon>
    </lineage>
</organism>
<dbReference type="PROSITE" id="PS50903">
    <property type="entry name" value="RUBREDOXIN_LIKE"/>
    <property type="match status" value="1"/>
</dbReference>
<dbReference type="InterPro" id="IPR048574">
    <property type="entry name" value="RUBY_RBDX"/>
</dbReference>
<protein>
    <submittedName>
        <fullName evidence="8">Rubrerythrin family protein</fullName>
    </submittedName>
</protein>
<dbReference type="GO" id="GO:0005506">
    <property type="term" value="F:iron ion binding"/>
    <property type="evidence" value="ECO:0007669"/>
    <property type="project" value="InterPro"/>
</dbReference>
<evidence type="ECO:0000256" key="2">
    <source>
        <dbReference type="ARBA" id="ARBA00022448"/>
    </source>
</evidence>
<dbReference type="InterPro" id="IPR052364">
    <property type="entry name" value="Rubrerythrin"/>
</dbReference>
<dbReference type="CDD" id="cd00729">
    <property type="entry name" value="rubredoxin_SM"/>
    <property type="match status" value="1"/>
</dbReference>
<evidence type="ECO:0000256" key="4">
    <source>
        <dbReference type="ARBA" id="ARBA00022982"/>
    </source>
</evidence>
<keyword evidence="2" id="KW-0813">Transport</keyword>
<dbReference type="SUPFAM" id="SSF57802">
    <property type="entry name" value="Rubredoxin-like"/>
    <property type="match status" value="1"/>
</dbReference>
<comment type="cofactor">
    <cofactor evidence="1">
        <name>Fe(3+)</name>
        <dbReference type="ChEBI" id="CHEBI:29034"/>
    </cofactor>
</comment>
<comment type="caution">
    <text evidence="8">The sequence shown here is derived from an EMBL/GenBank/DDBJ whole genome shotgun (WGS) entry which is preliminary data.</text>
</comment>
<evidence type="ECO:0000313" key="9">
    <source>
        <dbReference type="Proteomes" id="UP000599024"/>
    </source>
</evidence>
<gene>
    <name evidence="8" type="ORF">H8E79_09370</name>
</gene>
<dbReference type="AlphaFoldDB" id="A0A8J6N7J7"/>
<evidence type="ECO:0000259" key="7">
    <source>
        <dbReference type="PROSITE" id="PS50905"/>
    </source>
</evidence>
<proteinExistence type="predicted"/>
<dbReference type="InterPro" id="IPR024934">
    <property type="entry name" value="Rubredoxin-like_dom"/>
</dbReference>
<dbReference type="Gene3D" id="2.20.28.10">
    <property type="match status" value="1"/>
</dbReference>
<dbReference type="PANTHER" id="PTHR43865">
    <property type="entry name" value="RUBRERYTHRIN-RELATED"/>
    <property type="match status" value="1"/>
</dbReference>
<dbReference type="Proteomes" id="UP000599024">
    <property type="component" value="Unassembled WGS sequence"/>
</dbReference>
<dbReference type="InterPro" id="IPR003251">
    <property type="entry name" value="Rr_diiron-bd_dom"/>
</dbReference>
<feature type="domain" description="Ferritin-like diiron" evidence="7">
    <location>
        <begin position="3"/>
        <end position="146"/>
    </location>
</feature>
<sequence>MSSIKGTQTEKNILTAFAGESQARNRYMFFAKQAKKEGFVQISAIFERTAGQEQAHAKTLFNFLEGGDVEITAAYPAGMIGTTLENLQAAAAGERHEHEHMYPEFAEVADAEGFPAIAATMRAIGLAEKQHDRAYSAFIDNIEKERVFKTEGVATWYCIKCGYRHEGNAPPEKCPACAHPQGYYELLSENW</sequence>
<dbReference type="PROSITE" id="PS50905">
    <property type="entry name" value="FERRITIN_LIKE"/>
    <property type="match status" value="1"/>
</dbReference>
<keyword evidence="5" id="KW-0408">Iron</keyword>
<dbReference type="Pfam" id="PF02915">
    <property type="entry name" value="Rubrerythrin"/>
    <property type="match status" value="1"/>
</dbReference>
<dbReference type="GO" id="GO:0016491">
    <property type="term" value="F:oxidoreductase activity"/>
    <property type="evidence" value="ECO:0007669"/>
    <property type="project" value="InterPro"/>
</dbReference>
<feature type="domain" description="Rubredoxin-like" evidence="6">
    <location>
        <begin position="153"/>
        <end position="187"/>
    </location>
</feature>
<dbReference type="InterPro" id="IPR009078">
    <property type="entry name" value="Ferritin-like_SF"/>
</dbReference>
<dbReference type="Gene3D" id="1.20.1260.10">
    <property type="match status" value="1"/>
</dbReference>
<name>A0A8J6N7J7_9BACT</name>
<evidence type="ECO:0000256" key="1">
    <source>
        <dbReference type="ARBA" id="ARBA00001965"/>
    </source>
</evidence>
<dbReference type="NCBIfam" id="NF045767">
    <property type="entry name" value="RuberyRbr"/>
    <property type="match status" value="1"/>
</dbReference>
<evidence type="ECO:0000256" key="5">
    <source>
        <dbReference type="ARBA" id="ARBA00023004"/>
    </source>
</evidence>
<dbReference type="Pfam" id="PF21349">
    <property type="entry name" value="RUBY_RBDX"/>
    <property type="match status" value="1"/>
</dbReference>
<dbReference type="InterPro" id="IPR009040">
    <property type="entry name" value="Ferritin-like_diiron"/>
</dbReference>
<keyword evidence="3" id="KW-0479">Metal-binding</keyword>
<dbReference type="InterPro" id="IPR012347">
    <property type="entry name" value="Ferritin-like"/>
</dbReference>